<dbReference type="Gene3D" id="2.40.50.140">
    <property type="entry name" value="Nucleic acid-binding proteins"/>
    <property type="match status" value="2"/>
</dbReference>
<dbReference type="SUPFAM" id="SSF50249">
    <property type="entry name" value="Nucleic acid-binding proteins"/>
    <property type="match status" value="2"/>
</dbReference>
<keyword evidence="4" id="KW-0238">DNA-binding</keyword>
<reference evidence="7" key="2">
    <citation type="submission" date="2023-04" db="EMBL/GenBank/DDBJ databases">
        <authorList>
            <person name="Bruccoleri R.E."/>
            <person name="Oakeley E.J."/>
            <person name="Faust A.-M."/>
            <person name="Dessus-Babus S."/>
            <person name="Altorfer M."/>
            <person name="Burckhardt D."/>
            <person name="Oertli M."/>
            <person name="Naumann U."/>
            <person name="Petersen F."/>
            <person name="Wong J."/>
        </authorList>
    </citation>
    <scope>NUCLEOTIDE SEQUENCE</scope>
    <source>
        <strain evidence="7">GSM-AAB239-AS_SAM_17_03QT</strain>
        <tissue evidence="7">Leaf</tissue>
    </source>
</reference>
<protein>
    <submittedName>
        <fullName evidence="7">Protection of telomeres protein 1a-like</fullName>
    </submittedName>
</protein>
<comment type="caution">
    <text evidence="7">The sequence shown here is derived from an EMBL/GenBank/DDBJ whole genome shotgun (WGS) entry which is preliminary data.</text>
</comment>
<sequence length="470" mass="53988">MSTQHSSHTIISINKARDLFLENGPMKVSLFCKITAISFSFHANNGGTDYCRVLKLIDNSCPDSPLTMVFFAAEARDLPNVRSVGDIICLFDAQMKDSDRQMFCFFKKRHTTYSLFSGDGNGTFYPYATNTNVNVPTRANERIPKLRSLSIGYPFASGLTENLRMINSIATGKTFDLVCKVFHMNEISNDVMMLYVWDGTDAPPAAFHSDLDMEKDQPSPLYLDVLPLGREVICTFPREGTILRINIPKPSEDMNRFHSGPFWVKFSKITYDLQSGLWRGLMNDTKSRIFLLSEEDYNVQVCQRVYEERKHRSSPKNRMPSAYFRGPTIVTALDDKRVGYATLMDSLTNLEVTHEFKTVVRVVTSFPWRSEDLRSPKGTYRIRLTLEDHTTRVHAYIFGKNGEKFFGHNLTTNELTKKMNKLLGIEDDGTMTGSRNPPWMHCYLRSFYMHQNDLFGSRNYWIINTRLIVD</sequence>
<dbReference type="InterPro" id="IPR057620">
    <property type="entry name" value="POT1A/B-like_OB"/>
</dbReference>
<dbReference type="GO" id="GO:0000783">
    <property type="term" value="C:nuclear telomere cap complex"/>
    <property type="evidence" value="ECO:0007669"/>
    <property type="project" value="TreeGrafter"/>
</dbReference>
<dbReference type="PANTHER" id="PTHR14513:SF0">
    <property type="entry name" value="PROTECTION OF TELOMERES PROTEIN 1"/>
    <property type="match status" value="1"/>
</dbReference>
<reference evidence="7" key="1">
    <citation type="journal article" date="2023" name="GigaByte">
        <title>Genome assembly of the bearded iris, Iris pallida Lam.</title>
        <authorList>
            <person name="Bruccoleri R.E."/>
            <person name="Oakeley E.J."/>
            <person name="Faust A.M.E."/>
            <person name="Altorfer M."/>
            <person name="Dessus-Babus S."/>
            <person name="Burckhardt D."/>
            <person name="Oertli M."/>
            <person name="Naumann U."/>
            <person name="Petersen F."/>
            <person name="Wong J."/>
        </authorList>
    </citation>
    <scope>NUCLEOTIDE SEQUENCE</scope>
    <source>
        <strain evidence="7">GSM-AAB239-AS_SAM_17_03QT</strain>
    </source>
</reference>
<dbReference type="GO" id="GO:0016233">
    <property type="term" value="P:telomere capping"/>
    <property type="evidence" value="ECO:0007669"/>
    <property type="project" value="TreeGrafter"/>
</dbReference>
<gene>
    <name evidence="7" type="ORF">M6B38_161555</name>
</gene>
<name>A0AAX6EZ78_IRIPA</name>
<dbReference type="GO" id="GO:0010521">
    <property type="term" value="F:telomerase inhibitor activity"/>
    <property type="evidence" value="ECO:0007669"/>
    <property type="project" value="TreeGrafter"/>
</dbReference>
<evidence type="ECO:0000256" key="2">
    <source>
        <dbReference type="ARBA" id="ARBA00022454"/>
    </source>
</evidence>
<evidence type="ECO:0000313" key="7">
    <source>
        <dbReference type="EMBL" id="KAJ6809228.1"/>
    </source>
</evidence>
<dbReference type="EMBL" id="JANAVB010033020">
    <property type="protein sequence ID" value="KAJ6809228.1"/>
    <property type="molecule type" value="Genomic_DNA"/>
</dbReference>
<evidence type="ECO:0000256" key="1">
    <source>
        <dbReference type="ARBA" id="ARBA00004574"/>
    </source>
</evidence>
<dbReference type="Proteomes" id="UP001140949">
    <property type="component" value="Unassembled WGS sequence"/>
</dbReference>
<keyword evidence="2" id="KW-0158">Chromosome</keyword>
<feature type="domain" description="POT1A/B-like OB fold" evidence="6">
    <location>
        <begin position="328"/>
        <end position="453"/>
    </location>
</feature>
<dbReference type="Pfam" id="PF25507">
    <property type="entry name" value="OB_POT1A"/>
    <property type="match status" value="1"/>
</dbReference>
<dbReference type="InterPro" id="IPR028389">
    <property type="entry name" value="POT1"/>
</dbReference>
<dbReference type="GO" id="GO:0098505">
    <property type="term" value="F:G-rich strand telomeric DNA binding"/>
    <property type="evidence" value="ECO:0007669"/>
    <property type="project" value="TreeGrafter"/>
</dbReference>
<keyword evidence="3" id="KW-0779">Telomere</keyword>
<evidence type="ECO:0000256" key="3">
    <source>
        <dbReference type="ARBA" id="ARBA00022895"/>
    </source>
</evidence>
<dbReference type="Pfam" id="PF02765">
    <property type="entry name" value="POT1"/>
    <property type="match status" value="1"/>
</dbReference>
<dbReference type="InterPro" id="IPR012340">
    <property type="entry name" value="NA-bd_OB-fold"/>
</dbReference>
<evidence type="ECO:0000259" key="6">
    <source>
        <dbReference type="Pfam" id="PF25507"/>
    </source>
</evidence>
<dbReference type="PANTHER" id="PTHR14513">
    <property type="entry name" value="PROTECTION OF TELOMERES 1"/>
    <property type="match status" value="1"/>
</dbReference>
<evidence type="ECO:0000313" key="8">
    <source>
        <dbReference type="Proteomes" id="UP001140949"/>
    </source>
</evidence>
<keyword evidence="8" id="KW-1185">Reference proteome</keyword>
<feature type="domain" description="Telomeric single stranded DNA binding POT1/Cdc13" evidence="5">
    <location>
        <begin position="37"/>
        <end position="136"/>
    </location>
</feature>
<proteinExistence type="predicted"/>
<evidence type="ECO:0000259" key="5">
    <source>
        <dbReference type="Pfam" id="PF02765"/>
    </source>
</evidence>
<organism evidence="7 8">
    <name type="scientific">Iris pallida</name>
    <name type="common">Sweet iris</name>
    <dbReference type="NCBI Taxonomy" id="29817"/>
    <lineage>
        <taxon>Eukaryota</taxon>
        <taxon>Viridiplantae</taxon>
        <taxon>Streptophyta</taxon>
        <taxon>Embryophyta</taxon>
        <taxon>Tracheophyta</taxon>
        <taxon>Spermatophyta</taxon>
        <taxon>Magnoliopsida</taxon>
        <taxon>Liliopsida</taxon>
        <taxon>Asparagales</taxon>
        <taxon>Iridaceae</taxon>
        <taxon>Iridoideae</taxon>
        <taxon>Irideae</taxon>
        <taxon>Iris</taxon>
    </lineage>
</organism>
<evidence type="ECO:0000256" key="4">
    <source>
        <dbReference type="ARBA" id="ARBA00023125"/>
    </source>
</evidence>
<dbReference type="InterPro" id="IPR011564">
    <property type="entry name" value="Telomer_end-bd_POT1/Cdc13"/>
</dbReference>
<comment type="subcellular location">
    <subcellularLocation>
        <location evidence="1">Chromosome</location>
        <location evidence="1">Telomere</location>
    </subcellularLocation>
</comment>
<dbReference type="AlphaFoldDB" id="A0AAX6EZ78"/>
<accession>A0AAX6EZ78</accession>
<dbReference type="GO" id="GO:0032210">
    <property type="term" value="P:regulation of telomere maintenance via telomerase"/>
    <property type="evidence" value="ECO:0007669"/>
    <property type="project" value="TreeGrafter"/>
</dbReference>